<proteinExistence type="predicted"/>
<dbReference type="PROSITE" id="PS51704">
    <property type="entry name" value="GP_PDE"/>
    <property type="match status" value="1"/>
</dbReference>
<accession>A0A857KNW5</accession>
<organism evidence="1">
    <name type="scientific">Gordonia amarae</name>
    <dbReference type="NCBI Taxonomy" id="36821"/>
    <lineage>
        <taxon>Bacteria</taxon>
        <taxon>Bacillati</taxon>
        <taxon>Actinomycetota</taxon>
        <taxon>Actinomycetes</taxon>
        <taxon>Mycobacteriales</taxon>
        <taxon>Gordoniaceae</taxon>
        <taxon>Gordonia</taxon>
    </lineage>
</organism>
<dbReference type="InterPro" id="IPR030395">
    <property type="entry name" value="GP_PDE_dom"/>
</dbReference>
<dbReference type="PANTHER" id="PTHR46211">
    <property type="entry name" value="GLYCEROPHOSPHORYL DIESTER PHOSPHODIESTERASE"/>
    <property type="match status" value="1"/>
</dbReference>
<dbReference type="AlphaFoldDB" id="A0A857KNW5"/>
<dbReference type="InterPro" id="IPR017946">
    <property type="entry name" value="PLC-like_Pdiesterase_TIM-brl"/>
</dbReference>
<dbReference type="PANTHER" id="PTHR46211:SF14">
    <property type="entry name" value="GLYCEROPHOSPHODIESTER PHOSPHODIESTERASE"/>
    <property type="match status" value="1"/>
</dbReference>
<dbReference type="SUPFAM" id="SSF51695">
    <property type="entry name" value="PLC-like phosphodiesterases"/>
    <property type="match status" value="1"/>
</dbReference>
<dbReference type="GO" id="GO:0008081">
    <property type="term" value="F:phosphoric diester hydrolase activity"/>
    <property type="evidence" value="ECO:0007669"/>
    <property type="project" value="InterPro"/>
</dbReference>
<name>A0A857KNW5_9ACTN</name>
<dbReference type="GO" id="GO:0006629">
    <property type="term" value="P:lipid metabolic process"/>
    <property type="evidence" value="ECO:0007669"/>
    <property type="project" value="InterPro"/>
</dbReference>
<gene>
    <name evidence="1" type="ORF">GII30_18840</name>
</gene>
<evidence type="ECO:0000313" key="1">
    <source>
        <dbReference type="EMBL" id="QHN40947.1"/>
    </source>
</evidence>
<sequence length="278" mass="30480">MMNAPTAVTRDGHTTRIKWHRARRRAADPVFTATRIREGMSVGASVEIDLVVHADRGFAVLHDLDVKRATTGSGNARSLGADQLRAMSLRDNRRRPVDEPVLLLEDLVEALRGTMIHPDALLQLDFKETATALDDRALRVFADAVAPIARHLILSCGDATAVRELTGAAPGIRIGYDPCHGGAVKRVLRSGRFGQFVADAVHASPDAEMVYLDKKLVLRADDRGVDLIGAFHAAGRTVDAYTVRRVNILSRRTITRLLDLRADQITTDDPERLVARFG</sequence>
<dbReference type="Pfam" id="PF03009">
    <property type="entry name" value="GDPD"/>
    <property type="match status" value="1"/>
</dbReference>
<reference evidence="1" key="1">
    <citation type="journal article" date="2021" name="Nat. Microbiol.">
        <title>Cocultivation of an ultrasmall environmental parasitic bacterium with lytic ability against bacteria associated with wastewater foams.</title>
        <authorList>
            <person name="Batinovic S."/>
            <person name="Rose J.J.A."/>
            <person name="Ratcliffe J."/>
            <person name="Seviour R.J."/>
            <person name="Petrovski S."/>
        </authorList>
    </citation>
    <scope>NUCLEOTIDE SEQUENCE</scope>
    <source>
        <strain evidence="1">CON44</strain>
    </source>
</reference>
<protein>
    <submittedName>
        <fullName evidence="1">Glycerophosphodiester phosphodiesterase</fullName>
    </submittedName>
</protein>
<dbReference type="Gene3D" id="3.20.20.190">
    <property type="entry name" value="Phosphatidylinositol (PI) phosphodiesterase"/>
    <property type="match status" value="1"/>
</dbReference>
<dbReference type="EMBL" id="CP045810">
    <property type="protein sequence ID" value="QHN40947.1"/>
    <property type="molecule type" value="Genomic_DNA"/>
</dbReference>